<comment type="function">
    <text evidence="2">Component of the 26S proteasome, a multiprotein complex involved in the ATP-dependent degradation of ubiquitinated proteins.</text>
</comment>
<evidence type="ECO:0000256" key="2">
    <source>
        <dbReference type="RuleBase" id="RU369057"/>
    </source>
</evidence>
<name>A0A8H6HP51_9AGAR</name>
<dbReference type="PANTHER" id="PTHR16771">
    <property type="entry name" value="26 PROTEASOME COMPLEX SUBUNIT DSS1"/>
    <property type="match status" value="1"/>
</dbReference>
<dbReference type="SMART" id="SM01385">
    <property type="entry name" value="DSS1_SEM1"/>
    <property type="match status" value="1"/>
</dbReference>
<dbReference type="GO" id="GO:0008541">
    <property type="term" value="C:proteasome regulatory particle, lid subcomplex"/>
    <property type="evidence" value="ECO:0007669"/>
    <property type="project" value="UniProtKB-UniRule"/>
</dbReference>
<dbReference type="Pfam" id="PF05160">
    <property type="entry name" value="DSS1_SEM1"/>
    <property type="match status" value="1"/>
</dbReference>
<dbReference type="PANTHER" id="PTHR16771:SF0">
    <property type="entry name" value="26S PROTEASOME COMPLEX SUBUNIT SEM1"/>
    <property type="match status" value="1"/>
</dbReference>
<keyword evidence="2" id="KW-0539">Nucleus</keyword>
<evidence type="ECO:0000313" key="5">
    <source>
        <dbReference type="Proteomes" id="UP000521943"/>
    </source>
</evidence>
<comment type="caution">
    <text evidence="4">The sequence shown here is derived from an EMBL/GenBank/DDBJ whole genome shotgun (WGS) entry which is preliminary data.</text>
</comment>
<evidence type="ECO:0000313" key="4">
    <source>
        <dbReference type="EMBL" id="KAF6750115.1"/>
    </source>
</evidence>
<feature type="region of interest" description="Disordered" evidence="3">
    <location>
        <begin position="1"/>
        <end position="27"/>
    </location>
</feature>
<dbReference type="GO" id="GO:0043248">
    <property type="term" value="P:proteasome assembly"/>
    <property type="evidence" value="ECO:0007669"/>
    <property type="project" value="UniProtKB-UniRule"/>
</dbReference>
<dbReference type="EMBL" id="JACGCI010000058">
    <property type="protein sequence ID" value="KAF6750115.1"/>
    <property type="molecule type" value="Genomic_DNA"/>
</dbReference>
<dbReference type="GO" id="GO:0006406">
    <property type="term" value="P:mRNA export from nucleus"/>
    <property type="evidence" value="ECO:0007669"/>
    <property type="project" value="UniProtKB-UniRule"/>
</dbReference>
<sequence length="224" mass="24600">MTSPSSSRATLPGPPNPPIARRRRHTRQTLPIVRPVAIASSLARASLARCAEYAVVVVETLWQTPVVVVVVRVGREATTSDTYLHPPPPPLLASSGSCTASPTMPPAATTSITFARCVDAAQSLGVLEEDDEFVEFAADWDDHRWTWRTSAGRPGAAKSTGDKLWKYNWDDDDIKEDFSMQLRLVLVTLPFHVYYGCLWGTDTSFPSFCRSELAKTKGCDAMET</sequence>
<evidence type="ECO:0000256" key="3">
    <source>
        <dbReference type="SAM" id="MobiDB-lite"/>
    </source>
</evidence>
<evidence type="ECO:0000256" key="1">
    <source>
        <dbReference type="ARBA" id="ARBA00034491"/>
    </source>
</evidence>
<dbReference type="GO" id="GO:0000724">
    <property type="term" value="P:double-strand break repair via homologous recombination"/>
    <property type="evidence" value="ECO:0007669"/>
    <property type="project" value="TreeGrafter"/>
</dbReference>
<reference evidence="4 5" key="1">
    <citation type="submission" date="2020-07" db="EMBL/GenBank/DDBJ databases">
        <title>Comparative genomics of pyrophilous fungi reveals a link between fire events and developmental genes.</title>
        <authorList>
            <consortium name="DOE Joint Genome Institute"/>
            <person name="Steindorff A.S."/>
            <person name="Carver A."/>
            <person name="Calhoun S."/>
            <person name="Stillman K."/>
            <person name="Liu H."/>
            <person name="Lipzen A."/>
            <person name="Pangilinan J."/>
            <person name="Labutti K."/>
            <person name="Bruns T.D."/>
            <person name="Grigoriev I.V."/>
        </authorList>
    </citation>
    <scope>NUCLEOTIDE SEQUENCE [LARGE SCALE GENOMIC DNA]</scope>
    <source>
        <strain evidence="4 5">CBS 144469</strain>
    </source>
</reference>
<comment type="subcellular location">
    <subcellularLocation>
        <location evidence="2">Nucleus</location>
    </subcellularLocation>
</comment>
<organism evidence="4 5">
    <name type="scientific">Ephemerocybe angulata</name>
    <dbReference type="NCBI Taxonomy" id="980116"/>
    <lineage>
        <taxon>Eukaryota</taxon>
        <taxon>Fungi</taxon>
        <taxon>Dikarya</taxon>
        <taxon>Basidiomycota</taxon>
        <taxon>Agaricomycotina</taxon>
        <taxon>Agaricomycetes</taxon>
        <taxon>Agaricomycetidae</taxon>
        <taxon>Agaricales</taxon>
        <taxon>Agaricineae</taxon>
        <taxon>Psathyrellaceae</taxon>
        <taxon>Ephemerocybe</taxon>
    </lineage>
</organism>
<comment type="similarity">
    <text evidence="1 2">Belongs to the DSS1/SEM1 family.</text>
</comment>
<dbReference type="AlphaFoldDB" id="A0A8H6HP51"/>
<proteinExistence type="inferred from homology"/>
<dbReference type="CDD" id="cd13768">
    <property type="entry name" value="DSS1_Sem1"/>
    <property type="match status" value="1"/>
</dbReference>
<dbReference type="GO" id="GO:0005634">
    <property type="term" value="C:nucleus"/>
    <property type="evidence" value="ECO:0007669"/>
    <property type="project" value="UniProtKB-SubCell"/>
</dbReference>
<gene>
    <name evidence="4" type="ORF">DFP72DRAFT_1072466</name>
</gene>
<dbReference type="InterPro" id="IPR007834">
    <property type="entry name" value="DSS1_SEM1"/>
</dbReference>
<protein>
    <recommendedName>
        <fullName evidence="2">26S proteasome complex subunit SEM1</fullName>
    </recommendedName>
</protein>
<keyword evidence="5" id="KW-1185">Reference proteome</keyword>
<keyword evidence="2" id="KW-0647">Proteasome</keyword>
<dbReference type="Proteomes" id="UP000521943">
    <property type="component" value="Unassembled WGS sequence"/>
</dbReference>
<accession>A0A8H6HP51</accession>